<proteinExistence type="predicted"/>
<organism evidence="2">
    <name type="scientific">Arundo donax</name>
    <name type="common">Giant reed</name>
    <name type="synonym">Donax arundinaceus</name>
    <dbReference type="NCBI Taxonomy" id="35708"/>
    <lineage>
        <taxon>Eukaryota</taxon>
        <taxon>Viridiplantae</taxon>
        <taxon>Streptophyta</taxon>
        <taxon>Embryophyta</taxon>
        <taxon>Tracheophyta</taxon>
        <taxon>Spermatophyta</taxon>
        <taxon>Magnoliopsida</taxon>
        <taxon>Liliopsida</taxon>
        <taxon>Poales</taxon>
        <taxon>Poaceae</taxon>
        <taxon>PACMAD clade</taxon>
        <taxon>Arundinoideae</taxon>
        <taxon>Arundineae</taxon>
        <taxon>Arundo</taxon>
    </lineage>
</organism>
<evidence type="ECO:0000313" key="2">
    <source>
        <dbReference type="EMBL" id="JAE35010.1"/>
    </source>
</evidence>
<reference evidence="2" key="1">
    <citation type="submission" date="2014-09" db="EMBL/GenBank/DDBJ databases">
        <authorList>
            <person name="Magalhaes I.L.F."/>
            <person name="Oliveira U."/>
            <person name="Santos F.R."/>
            <person name="Vidigal T.H.D.A."/>
            <person name="Brescovit A.D."/>
            <person name="Santos A.J."/>
        </authorList>
    </citation>
    <scope>NUCLEOTIDE SEQUENCE</scope>
    <source>
        <tissue evidence="2">Shoot tissue taken approximately 20 cm above the soil surface</tissue>
    </source>
</reference>
<protein>
    <submittedName>
        <fullName evidence="2">Uncharacterized protein</fullName>
    </submittedName>
</protein>
<evidence type="ECO:0000256" key="1">
    <source>
        <dbReference type="SAM" id="MobiDB-lite"/>
    </source>
</evidence>
<name>A0A0A9HCU1_ARUDO</name>
<feature type="region of interest" description="Disordered" evidence="1">
    <location>
        <begin position="1"/>
        <end position="27"/>
    </location>
</feature>
<feature type="compositionally biased region" description="Polar residues" evidence="1">
    <location>
        <begin position="14"/>
        <end position="27"/>
    </location>
</feature>
<reference evidence="2" key="2">
    <citation type="journal article" date="2015" name="Data Brief">
        <title>Shoot transcriptome of the giant reed, Arundo donax.</title>
        <authorList>
            <person name="Barrero R.A."/>
            <person name="Guerrero F.D."/>
            <person name="Moolhuijzen P."/>
            <person name="Goolsby J.A."/>
            <person name="Tidwell J."/>
            <person name="Bellgard S.E."/>
            <person name="Bellgard M.I."/>
        </authorList>
    </citation>
    <scope>NUCLEOTIDE SEQUENCE</scope>
    <source>
        <tissue evidence="2">Shoot tissue taken approximately 20 cm above the soil surface</tissue>
    </source>
</reference>
<accession>A0A0A9HCU1</accession>
<dbReference type="EMBL" id="GBRH01162886">
    <property type="protein sequence ID" value="JAE35010.1"/>
    <property type="molecule type" value="Transcribed_RNA"/>
</dbReference>
<dbReference type="AlphaFoldDB" id="A0A0A9HCU1"/>
<sequence>MGSVAWSLQLPWQRGTNRNSSGQINAP</sequence>